<protein>
    <recommendedName>
        <fullName evidence="3">DUF4287 domain-containing protein</fullName>
    </recommendedName>
</protein>
<proteinExistence type="predicted"/>
<sequence length="194" mass="20929">MSTLAARGANIDALVKATSIDWEDWTARLDAAGGKELDHRGLAEHALAAIREQGGCSNPEWWAQMTAVAYEQHIGRRLPGQREDGTFEANVSRTVAGTMDEALERVVEVFPAVLAEDGAAWTLEGEPRTSATEKWRYWRADFTDGTSVAVTINDKKVAEGAAPKAAVALGHARLPSSEAVTEAKAFWKGVLGRL</sequence>
<dbReference type="AlphaFoldDB" id="A0A1R4IGX6"/>
<organism evidence="1 2">
    <name type="scientific">Micrococcus lylae</name>
    <dbReference type="NCBI Taxonomy" id="1273"/>
    <lineage>
        <taxon>Bacteria</taxon>
        <taxon>Bacillati</taxon>
        <taxon>Actinomycetota</taxon>
        <taxon>Actinomycetes</taxon>
        <taxon>Micrococcales</taxon>
        <taxon>Micrococcaceae</taxon>
        <taxon>Micrococcus</taxon>
    </lineage>
</organism>
<reference evidence="1 2" key="1">
    <citation type="submission" date="2017-02" db="EMBL/GenBank/DDBJ databases">
        <authorList>
            <person name="Peterson S.W."/>
        </authorList>
    </citation>
    <scope>NUCLEOTIDE SEQUENCE [LARGE SCALE GENOMIC DNA]</scope>
    <source>
        <strain evidence="1 2">2B3F</strain>
    </source>
</reference>
<gene>
    <name evidence="1" type="ORF">FM125_02065</name>
</gene>
<dbReference type="RefSeq" id="WP_087133503.1">
    <property type="nucleotide sequence ID" value="NZ_FUKP01000014.1"/>
</dbReference>
<evidence type="ECO:0000313" key="1">
    <source>
        <dbReference type="EMBL" id="SJN18623.1"/>
    </source>
</evidence>
<evidence type="ECO:0000313" key="2">
    <source>
        <dbReference type="Proteomes" id="UP000196230"/>
    </source>
</evidence>
<dbReference type="EMBL" id="FUKP01000014">
    <property type="protein sequence ID" value="SJN18623.1"/>
    <property type="molecule type" value="Genomic_DNA"/>
</dbReference>
<accession>A0A1R4IGX6</accession>
<name>A0A1R4IGX6_9MICC</name>
<evidence type="ECO:0008006" key="3">
    <source>
        <dbReference type="Google" id="ProtNLM"/>
    </source>
</evidence>
<dbReference type="Proteomes" id="UP000196230">
    <property type="component" value="Unassembled WGS sequence"/>
</dbReference>